<sequence>MNSDRSPFVSSRLKSGLYALNKLASAGLTLLLLVLLSGMLPLQDQLPTATDTDLPIPLSYWVYGYAMTASILADFTLYTLPPLSRDKQISIYAAAGFLCFYALYVHDAAGTDHIASTVAGMCTVLLFYAGKKLFVRDSLITLIFALLIPLLCWGFL</sequence>
<evidence type="ECO:0000313" key="3">
    <source>
        <dbReference type="Proteomes" id="UP000517523"/>
    </source>
</evidence>
<gene>
    <name evidence="2" type="ORF">FHS19_004929</name>
</gene>
<accession>A0A839TT15</accession>
<dbReference type="AlphaFoldDB" id="A0A839TT15"/>
<evidence type="ECO:0000256" key="1">
    <source>
        <dbReference type="SAM" id="Phobius"/>
    </source>
</evidence>
<comment type="caution">
    <text evidence="2">The sequence shown here is derived from an EMBL/GenBank/DDBJ whole genome shotgun (WGS) entry which is preliminary data.</text>
</comment>
<dbReference type="EMBL" id="JACHXJ010000004">
    <property type="protein sequence ID" value="MBB3130224.1"/>
    <property type="molecule type" value="Genomic_DNA"/>
</dbReference>
<proteinExistence type="predicted"/>
<dbReference type="RefSeq" id="WP_183584352.1">
    <property type="nucleotide sequence ID" value="NZ_JACHXJ010000004.1"/>
</dbReference>
<keyword evidence="1" id="KW-0472">Membrane</keyword>
<feature type="transmembrane region" description="Helical" evidence="1">
    <location>
        <begin position="137"/>
        <end position="155"/>
    </location>
</feature>
<organism evidence="2 3">
    <name type="scientific">Paenibacillus rhizosphaerae</name>
    <dbReference type="NCBI Taxonomy" id="297318"/>
    <lineage>
        <taxon>Bacteria</taxon>
        <taxon>Bacillati</taxon>
        <taxon>Bacillota</taxon>
        <taxon>Bacilli</taxon>
        <taxon>Bacillales</taxon>
        <taxon>Paenibacillaceae</taxon>
        <taxon>Paenibacillus</taxon>
    </lineage>
</organism>
<evidence type="ECO:0000313" key="2">
    <source>
        <dbReference type="EMBL" id="MBB3130224.1"/>
    </source>
</evidence>
<reference evidence="2 3" key="1">
    <citation type="submission" date="2020-08" db="EMBL/GenBank/DDBJ databases">
        <title>Genomic Encyclopedia of Type Strains, Phase III (KMG-III): the genomes of soil and plant-associated and newly described type strains.</title>
        <authorList>
            <person name="Whitman W."/>
        </authorList>
    </citation>
    <scope>NUCLEOTIDE SEQUENCE [LARGE SCALE GENOMIC DNA]</scope>
    <source>
        <strain evidence="2 3">CECT 5831</strain>
    </source>
</reference>
<name>A0A839TT15_9BACL</name>
<feature type="transmembrane region" description="Helical" evidence="1">
    <location>
        <begin position="60"/>
        <end position="80"/>
    </location>
</feature>
<dbReference type="Proteomes" id="UP000517523">
    <property type="component" value="Unassembled WGS sequence"/>
</dbReference>
<feature type="transmembrane region" description="Helical" evidence="1">
    <location>
        <begin position="89"/>
        <end position="107"/>
    </location>
</feature>
<protein>
    <submittedName>
        <fullName evidence="2">Uncharacterized protein</fullName>
    </submittedName>
</protein>
<feature type="transmembrane region" description="Helical" evidence="1">
    <location>
        <begin position="20"/>
        <end position="40"/>
    </location>
</feature>
<keyword evidence="1" id="KW-0812">Transmembrane</keyword>
<keyword evidence="1" id="KW-1133">Transmembrane helix</keyword>